<dbReference type="KEGG" id="gtt:GUITHDRAFT_118419"/>
<organism evidence="2">
    <name type="scientific">Guillardia theta (strain CCMP2712)</name>
    <name type="common">Cryptophyte</name>
    <dbReference type="NCBI Taxonomy" id="905079"/>
    <lineage>
        <taxon>Eukaryota</taxon>
        <taxon>Cryptophyceae</taxon>
        <taxon>Pyrenomonadales</taxon>
        <taxon>Geminigeraceae</taxon>
        <taxon>Guillardia</taxon>
    </lineage>
</organism>
<keyword evidence="4" id="KW-1185">Reference proteome</keyword>
<sequence length="154" mass="17045">MVDENEIIAVKIATTYNPADILTKICPVSKIRQLASFLFGNDMSQAEPLRTSDDDISIEPRIIPMSSDMDESQGSPKQSQESHKMTTRPQDSSPTMMMSVAKKLRGDMTARNLISMMEGSVLIKVALNVKSDKSCFQSNLKACTWPTVRRGITS</sequence>
<dbReference type="PaxDb" id="55529-EKX35399"/>
<reference evidence="3" key="3">
    <citation type="submission" date="2015-06" db="UniProtKB">
        <authorList>
            <consortium name="EnsemblProtists"/>
        </authorList>
    </citation>
    <scope>IDENTIFICATION</scope>
</reference>
<name>L1IHK0_GUITC</name>
<evidence type="ECO:0000313" key="3">
    <source>
        <dbReference type="EnsemblProtists" id="EKX35399"/>
    </source>
</evidence>
<evidence type="ECO:0000256" key="1">
    <source>
        <dbReference type="SAM" id="MobiDB-lite"/>
    </source>
</evidence>
<dbReference type="GeneID" id="17292149"/>
<feature type="region of interest" description="Disordered" evidence="1">
    <location>
        <begin position="48"/>
        <end position="95"/>
    </location>
</feature>
<dbReference type="Proteomes" id="UP000011087">
    <property type="component" value="Unassembled WGS sequence"/>
</dbReference>
<dbReference type="RefSeq" id="XP_005822379.1">
    <property type="nucleotide sequence ID" value="XM_005822322.1"/>
</dbReference>
<gene>
    <name evidence="2" type="ORF">GUITHDRAFT_118419</name>
</gene>
<dbReference type="EMBL" id="JH993091">
    <property type="protein sequence ID" value="EKX35399.1"/>
    <property type="molecule type" value="Genomic_DNA"/>
</dbReference>
<reference evidence="4" key="2">
    <citation type="submission" date="2012-11" db="EMBL/GenBank/DDBJ databases">
        <authorList>
            <person name="Kuo A."/>
            <person name="Curtis B.A."/>
            <person name="Tanifuji G."/>
            <person name="Burki F."/>
            <person name="Gruber A."/>
            <person name="Irimia M."/>
            <person name="Maruyama S."/>
            <person name="Arias M.C."/>
            <person name="Ball S.G."/>
            <person name="Gile G.H."/>
            <person name="Hirakawa Y."/>
            <person name="Hopkins J.F."/>
            <person name="Rensing S.A."/>
            <person name="Schmutz J."/>
            <person name="Symeonidi A."/>
            <person name="Elias M."/>
            <person name="Eveleigh R.J."/>
            <person name="Herman E.K."/>
            <person name="Klute M.J."/>
            <person name="Nakayama T."/>
            <person name="Obornik M."/>
            <person name="Reyes-Prieto A."/>
            <person name="Armbrust E.V."/>
            <person name="Aves S.J."/>
            <person name="Beiko R.G."/>
            <person name="Coutinho P."/>
            <person name="Dacks J.B."/>
            <person name="Durnford D.G."/>
            <person name="Fast N.M."/>
            <person name="Green B.R."/>
            <person name="Grisdale C."/>
            <person name="Hempe F."/>
            <person name="Henrissat B."/>
            <person name="Hoppner M.P."/>
            <person name="Ishida K.-I."/>
            <person name="Kim E."/>
            <person name="Koreny L."/>
            <person name="Kroth P.G."/>
            <person name="Liu Y."/>
            <person name="Malik S.-B."/>
            <person name="Maier U.G."/>
            <person name="McRose D."/>
            <person name="Mock T."/>
            <person name="Neilson J.A."/>
            <person name="Onodera N.T."/>
            <person name="Poole A.M."/>
            <person name="Pritham E.J."/>
            <person name="Richards T.A."/>
            <person name="Rocap G."/>
            <person name="Roy S.W."/>
            <person name="Sarai C."/>
            <person name="Schaack S."/>
            <person name="Shirato S."/>
            <person name="Slamovits C.H."/>
            <person name="Spencer D.F."/>
            <person name="Suzuki S."/>
            <person name="Worden A.Z."/>
            <person name="Zauner S."/>
            <person name="Barry K."/>
            <person name="Bell C."/>
            <person name="Bharti A.K."/>
            <person name="Crow J.A."/>
            <person name="Grimwood J."/>
            <person name="Kramer R."/>
            <person name="Lindquist E."/>
            <person name="Lucas S."/>
            <person name="Salamov A."/>
            <person name="McFadden G.I."/>
            <person name="Lane C.E."/>
            <person name="Keeling P.J."/>
            <person name="Gray M.W."/>
            <person name="Grigoriev I.V."/>
            <person name="Archibald J.M."/>
        </authorList>
    </citation>
    <scope>NUCLEOTIDE SEQUENCE</scope>
    <source>
        <strain evidence="4">CCMP2712</strain>
    </source>
</reference>
<evidence type="ECO:0000313" key="2">
    <source>
        <dbReference type="EMBL" id="EKX35399.1"/>
    </source>
</evidence>
<proteinExistence type="predicted"/>
<dbReference type="EnsemblProtists" id="EKX35399">
    <property type="protein sequence ID" value="EKX35399"/>
    <property type="gene ID" value="GUITHDRAFT_118419"/>
</dbReference>
<accession>L1IHK0</accession>
<evidence type="ECO:0000313" key="4">
    <source>
        <dbReference type="Proteomes" id="UP000011087"/>
    </source>
</evidence>
<dbReference type="HOGENOM" id="CLU_1707615_0_0_1"/>
<protein>
    <submittedName>
        <fullName evidence="2 3">Uncharacterized protein</fullName>
    </submittedName>
</protein>
<dbReference type="AlphaFoldDB" id="L1IHK0"/>
<reference evidence="2 4" key="1">
    <citation type="journal article" date="2012" name="Nature">
        <title>Algal genomes reveal evolutionary mosaicism and the fate of nucleomorphs.</title>
        <authorList>
            <consortium name="DOE Joint Genome Institute"/>
            <person name="Curtis B.A."/>
            <person name="Tanifuji G."/>
            <person name="Burki F."/>
            <person name="Gruber A."/>
            <person name="Irimia M."/>
            <person name="Maruyama S."/>
            <person name="Arias M.C."/>
            <person name="Ball S.G."/>
            <person name="Gile G.H."/>
            <person name="Hirakawa Y."/>
            <person name="Hopkins J.F."/>
            <person name="Kuo A."/>
            <person name="Rensing S.A."/>
            <person name="Schmutz J."/>
            <person name="Symeonidi A."/>
            <person name="Elias M."/>
            <person name="Eveleigh R.J."/>
            <person name="Herman E.K."/>
            <person name="Klute M.J."/>
            <person name="Nakayama T."/>
            <person name="Obornik M."/>
            <person name="Reyes-Prieto A."/>
            <person name="Armbrust E.V."/>
            <person name="Aves S.J."/>
            <person name="Beiko R.G."/>
            <person name="Coutinho P."/>
            <person name="Dacks J.B."/>
            <person name="Durnford D.G."/>
            <person name="Fast N.M."/>
            <person name="Green B.R."/>
            <person name="Grisdale C.J."/>
            <person name="Hempel F."/>
            <person name="Henrissat B."/>
            <person name="Hoppner M.P."/>
            <person name="Ishida K."/>
            <person name="Kim E."/>
            <person name="Koreny L."/>
            <person name="Kroth P.G."/>
            <person name="Liu Y."/>
            <person name="Malik S.B."/>
            <person name="Maier U.G."/>
            <person name="McRose D."/>
            <person name="Mock T."/>
            <person name="Neilson J.A."/>
            <person name="Onodera N.T."/>
            <person name="Poole A.M."/>
            <person name="Pritham E.J."/>
            <person name="Richards T.A."/>
            <person name="Rocap G."/>
            <person name="Roy S.W."/>
            <person name="Sarai C."/>
            <person name="Schaack S."/>
            <person name="Shirato S."/>
            <person name="Slamovits C.H."/>
            <person name="Spencer D.F."/>
            <person name="Suzuki S."/>
            <person name="Worden A.Z."/>
            <person name="Zauner S."/>
            <person name="Barry K."/>
            <person name="Bell C."/>
            <person name="Bharti A.K."/>
            <person name="Crow J.A."/>
            <person name="Grimwood J."/>
            <person name="Kramer R."/>
            <person name="Lindquist E."/>
            <person name="Lucas S."/>
            <person name="Salamov A."/>
            <person name="McFadden G.I."/>
            <person name="Lane C.E."/>
            <person name="Keeling P.J."/>
            <person name="Gray M.W."/>
            <person name="Grigoriev I.V."/>
            <person name="Archibald J.M."/>
        </authorList>
    </citation>
    <scope>NUCLEOTIDE SEQUENCE</scope>
    <source>
        <strain evidence="2 4">CCMP2712</strain>
    </source>
</reference>